<keyword evidence="4 6" id="KW-0418">Kinase</keyword>
<dbReference type="PANTHER" id="PTHR43085">
    <property type="entry name" value="HEXOKINASE FAMILY MEMBER"/>
    <property type="match status" value="1"/>
</dbReference>
<dbReference type="SUPFAM" id="SSF53613">
    <property type="entry name" value="Ribokinase-like"/>
    <property type="match status" value="1"/>
</dbReference>
<keyword evidence="2 6" id="KW-0808">Transferase</keyword>
<dbReference type="GO" id="GO:0005524">
    <property type="term" value="F:ATP binding"/>
    <property type="evidence" value="ECO:0007669"/>
    <property type="project" value="UniProtKB-KW"/>
</dbReference>
<dbReference type="InterPro" id="IPR002173">
    <property type="entry name" value="Carboh/pur_kinase_PfkB_CS"/>
</dbReference>
<dbReference type="OrthoDB" id="9779730at2"/>
<evidence type="ECO:0000256" key="6">
    <source>
        <dbReference type="RuleBase" id="RU003704"/>
    </source>
</evidence>
<dbReference type="PRINTS" id="PR00990">
    <property type="entry name" value="RIBOKINASE"/>
</dbReference>
<proteinExistence type="inferred from homology"/>
<dbReference type="GO" id="GO:0006000">
    <property type="term" value="P:fructose metabolic process"/>
    <property type="evidence" value="ECO:0007669"/>
    <property type="project" value="UniProtKB-ARBA"/>
</dbReference>
<evidence type="ECO:0000313" key="9">
    <source>
        <dbReference type="Proteomes" id="UP000292939"/>
    </source>
</evidence>
<organism evidence="8 9">
    <name type="scientific">Hylemonella gracilis</name>
    <dbReference type="NCBI Taxonomy" id="80880"/>
    <lineage>
        <taxon>Bacteria</taxon>
        <taxon>Pseudomonadati</taxon>
        <taxon>Pseudomonadota</taxon>
        <taxon>Betaproteobacteria</taxon>
        <taxon>Burkholderiales</taxon>
        <taxon>Comamonadaceae</taxon>
        <taxon>Hylemonella</taxon>
    </lineage>
</organism>
<dbReference type="KEGG" id="hgr:DW355_07765"/>
<dbReference type="Gene3D" id="3.40.1190.20">
    <property type="match status" value="1"/>
</dbReference>
<feature type="domain" description="Carbohydrate kinase PfkB" evidence="7">
    <location>
        <begin position="4"/>
        <end position="274"/>
    </location>
</feature>
<evidence type="ECO:0000256" key="1">
    <source>
        <dbReference type="ARBA" id="ARBA00010688"/>
    </source>
</evidence>
<dbReference type="InterPro" id="IPR011611">
    <property type="entry name" value="PfkB_dom"/>
</dbReference>
<dbReference type="GO" id="GO:0008865">
    <property type="term" value="F:fructokinase activity"/>
    <property type="evidence" value="ECO:0007669"/>
    <property type="project" value="UniProtKB-ARBA"/>
</dbReference>
<gene>
    <name evidence="8" type="ORF">DW355_07765</name>
</gene>
<comment type="similarity">
    <text evidence="1 6">Belongs to the carbohydrate kinase PfkB family.</text>
</comment>
<accession>A0A4P6UI92</accession>
<dbReference type="AlphaFoldDB" id="A0A4P6UI92"/>
<name>A0A4P6UI92_9BURK</name>
<evidence type="ECO:0000256" key="2">
    <source>
        <dbReference type="ARBA" id="ARBA00022679"/>
    </source>
</evidence>
<dbReference type="Proteomes" id="UP000292939">
    <property type="component" value="Chromosome"/>
</dbReference>
<protein>
    <submittedName>
        <fullName evidence="8">Carbohydrate kinase</fullName>
    </submittedName>
</protein>
<evidence type="ECO:0000259" key="7">
    <source>
        <dbReference type="Pfam" id="PF00294"/>
    </source>
</evidence>
<evidence type="ECO:0000313" key="8">
    <source>
        <dbReference type="EMBL" id="QBK04683.1"/>
    </source>
</evidence>
<dbReference type="CDD" id="cd01167">
    <property type="entry name" value="bac_FRK"/>
    <property type="match status" value="1"/>
</dbReference>
<sequence length="333" mass="34963">MRIAIVGESLIDFTATGPLAFQGHEGGGPSNCAVAAARLGQATGYISQLSRDMFGERLFAYLQTNGVDLRFVLRSDAPTTLAFVERTATSNHYAFYMQGTADTLWAPAQLPELPQSCRFLQFGSIALLQEPAASRIVDLVRAERGRRIVVFDPNARPTLVRDPQDFRARCQGWLALADLVKLSDEDLAYILPGLSADEAAAVVLALGPRALVLTHGGQGATLYRAGQAPLSVSAPVVQVVDTIAAGDTFGAALMVGLLEQSVERAGQLAPTTAARTGAQVVPANPPDATPALGDAAWRAVLGFAAMAAALNCTRAGASPPTRAELDVALTRPE</sequence>
<dbReference type="RefSeq" id="WP_131279018.1">
    <property type="nucleotide sequence ID" value="NZ_CP031395.1"/>
</dbReference>
<dbReference type="InterPro" id="IPR029056">
    <property type="entry name" value="Ribokinase-like"/>
</dbReference>
<dbReference type="PANTHER" id="PTHR43085:SF1">
    <property type="entry name" value="PSEUDOURIDINE KINASE-RELATED"/>
    <property type="match status" value="1"/>
</dbReference>
<dbReference type="EMBL" id="CP031395">
    <property type="protein sequence ID" value="QBK04683.1"/>
    <property type="molecule type" value="Genomic_DNA"/>
</dbReference>
<reference evidence="8 9" key="1">
    <citation type="submission" date="2018-07" db="EMBL/GenBank/DDBJ databases">
        <title>Exploring interactions and the metabolic potential of the ultra-small soil bacteria Hylemonella gracilis.</title>
        <authorList>
            <person name="Tyc O."/>
            <person name="Kulkarni P."/>
            <person name="Gawehns F."/>
            <person name="Hundscheid M."/>
            <person name="Zweers H."/>
            <person name="Garbeva P."/>
        </authorList>
    </citation>
    <scope>NUCLEOTIDE SEQUENCE [LARGE SCALE GENOMIC DNA]</scope>
    <source>
        <strain evidence="8 9">NS1</strain>
    </source>
</reference>
<dbReference type="Pfam" id="PF00294">
    <property type="entry name" value="PfkB"/>
    <property type="match status" value="1"/>
</dbReference>
<evidence type="ECO:0000256" key="5">
    <source>
        <dbReference type="ARBA" id="ARBA00022840"/>
    </source>
</evidence>
<evidence type="ECO:0000256" key="4">
    <source>
        <dbReference type="ARBA" id="ARBA00022777"/>
    </source>
</evidence>
<dbReference type="PROSITE" id="PS00584">
    <property type="entry name" value="PFKB_KINASES_2"/>
    <property type="match status" value="1"/>
</dbReference>
<dbReference type="InterPro" id="IPR002139">
    <property type="entry name" value="Ribo/fructo_kinase"/>
</dbReference>
<evidence type="ECO:0000256" key="3">
    <source>
        <dbReference type="ARBA" id="ARBA00022741"/>
    </source>
</evidence>
<keyword evidence="5" id="KW-0067">ATP-binding</keyword>
<keyword evidence="3" id="KW-0547">Nucleotide-binding</keyword>
<dbReference type="InterPro" id="IPR050306">
    <property type="entry name" value="PfkB_Carbo_kinase"/>
</dbReference>